<dbReference type="InterPro" id="IPR029063">
    <property type="entry name" value="SAM-dependent_MTases_sf"/>
</dbReference>
<evidence type="ECO:0008006" key="3">
    <source>
        <dbReference type="Google" id="ProtNLM"/>
    </source>
</evidence>
<organism evidence="1 2">
    <name type="scientific">Candidatus Kaiserbacteria bacterium RIFCSPHIGHO2_12_FULL_53_13</name>
    <dbReference type="NCBI Taxonomy" id="1798502"/>
    <lineage>
        <taxon>Bacteria</taxon>
        <taxon>Candidatus Kaiseribacteriota</taxon>
    </lineage>
</organism>
<name>A0A1F6EC31_9BACT</name>
<dbReference type="SUPFAM" id="SSF53335">
    <property type="entry name" value="S-adenosyl-L-methionine-dependent methyltransferases"/>
    <property type="match status" value="1"/>
</dbReference>
<dbReference type="Proteomes" id="UP000176689">
    <property type="component" value="Unassembled WGS sequence"/>
</dbReference>
<dbReference type="EMBL" id="MFLP01000014">
    <property type="protein sequence ID" value="OGG71140.1"/>
    <property type="molecule type" value="Genomic_DNA"/>
</dbReference>
<evidence type="ECO:0000313" key="1">
    <source>
        <dbReference type="EMBL" id="OGG71140.1"/>
    </source>
</evidence>
<protein>
    <recommendedName>
        <fullName evidence="3">Methyltransferase domain-containing protein</fullName>
    </recommendedName>
</protein>
<accession>A0A1F6EC31</accession>
<dbReference type="Gene3D" id="3.40.50.150">
    <property type="entry name" value="Vaccinia Virus protein VP39"/>
    <property type="match status" value="1"/>
</dbReference>
<comment type="caution">
    <text evidence="1">The sequence shown here is derived from an EMBL/GenBank/DDBJ whole genome shotgun (WGS) entry which is preliminary data.</text>
</comment>
<gene>
    <name evidence="1" type="ORF">A3F27_02245</name>
</gene>
<sequence>MLNKKYLPISLNDIPRFSPWPRRLLGLDEWRPVKRDREKVAAEYDRDKYARCLAFFNGAVVRPTVENVRDIEFKDDKQPTCASIGDELFLAPFMDAYDDYYALIAENILPLIEKGTTVVELGCGYGYNLAMLQKRSTVSCTFRGGEYSQNAVELAGKLFEGQEESIKVELFDFYDSSYHILDDISGPIVLFTAGAVEQIPDIQNFFSVLPRYKDKVKVVIHCEPVYEFQSDDLLGLLRKRYMEVNDYNRNLASQLKNYAGDIEIIKQEKNVFGLNALNPASVIQWRFRR</sequence>
<dbReference type="AlphaFoldDB" id="A0A1F6EC31"/>
<reference evidence="1 2" key="1">
    <citation type="journal article" date="2016" name="Nat. Commun.">
        <title>Thousands of microbial genomes shed light on interconnected biogeochemical processes in an aquifer system.</title>
        <authorList>
            <person name="Anantharaman K."/>
            <person name="Brown C.T."/>
            <person name="Hug L.A."/>
            <person name="Sharon I."/>
            <person name="Castelle C.J."/>
            <person name="Probst A.J."/>
            <person name="Thomas B.C."/>
            <person name="Singh A."/>
            <person name="Wilkins M.J."/>
            <person name="Karaoz U."/>
            <person name="Brodie E.L."/>
            <person name="Williams K.H."/>
            <person name="Hubbard S.S."/>
            <person name="Banfield J.F."/>
        </authorList>
    </citation>
    <scope>NUCLEOTIDE SEQUENCE [LARGE SCALE GENOMIC DNA]</scope>
</reference>
<proteinExistence type="predicted"/>
<evidence type="ECO:0000313" key="2">
    <source>
        <dbReference type="Proteomes" id="UP000176689"/>
    </source>
</evidence>